<protein>
    <submittedName>
        <fullName evidence="1">Uncharacterized protein</fullName>
    </submittedName>
</protein>
<dbReference type="RefSeq" id="XP_065330552.1">
    <property type="nucleotide sequence ID" value="XM_065474480.1"/>
</dbReference>
<proteinExistence type="predicted"/>
<evidence type="ECO:0000313" key="2">
    <source>
        <dbReference type="Proteomes" id="UP001334084"/>
    </source>
</evidence>
<reference evidence="1" key="1">
    <citation type="journal article" date="2024" name="BMC Genomics">
        <title>Functional annotation of a divergent genome using sequence and structure-based similarity.</title>
        <authorList>
            <person name="Svedberg D."/>
            <person name="Winiger R.R."/>
            <person name="Berg A."/>
            <person name="Sharma H."/>
            <person name="Tellgren-Roth C."/>
            <person name="Debrunner-Vossbrinck B.A."/>
            <person name="Vossbrinck C.R."/>
            <person name="Barandun J."/>
        </authorList>
    </citation>
    <scope>NUCLEOTIDE SEQUENCE</scope>
    <source>
        <strain evidence="1">Illinois isolate</strain>
    </source>
</reference>
<dbReference type="AlphaFoldDB" id="A0AAX4JEJ9"/>
<organism evidence="1 2">
    <name type="scientific">Vairimorpha necatrix</name>
    <dbReference type="NCBI Taxonomy" id="6039"/>
    <lineage>
        <taxon>Eukaryota</taxon>
        <taxon>Fungi</taxon>
        <taxon>Fungi incertae sedis</taxon>
        <taxon>Microsporidia</taxon>
        <taxon>Nosematidae</taxon>
        <taxon>Vairimorpha</taxon>
    </lineage>
</organism>
<evidence type="ECO:0000313" key="1">
    <source>
        <dbReference type="EMBL" id="WUR04407.1"/>
    </source>
</evidence>
<dbReference type="Proteomes" id="UP001334084">
    <property type="component" value="Chromosome 8"/>
</dbReference>
<accession>A0AAX4JEJ9</accession>
<dbReference type="GeneID" id="90542238"/>
<name>A0AAX4JEJ9_9MICR</name>
<sequence>MDEFEEIERERKKKVLYLIEKSKRERENINKKTEENKVTRNNLAENSVQRFTMANNVQNFAMTNNIYNLQKSSYLENQCSNNNQHTFGATSNMENNITKGHVLCAPEQIEETTQYKNLNDIKFPKSVNWDFNINLSEFYIENFSYFSKYLEIEKSIKNEKDKMPRSELLKIKMEVNKRLNQLNNDYNKILSLSRFLMEYKESVVFIETFTHKILEQSTVQVSRHQESYKQYSLFFKILYTKDLFVFYKINLLNKKCSENGLKGMYSVFFGILKECDFIDEAWAFAAGFLNVDNHEFVVLETYLYILGEYLLSRLGSWSCKLFRYIKMFIVENIENPAQKYKIEKQIENLLRLNS</sequence>
<dbReference type="KEGG" id="vnx:VNE69_08162"/>
<gene>
    <name evidence="1" type="ORF">VNE69_08162</name>
</gene>
<dbReference type="EMBL" id="CP142733">
    <property type="protein sequence ID" value="WUR04407.1"/>
    <property type="molecule type" value="Genomic_DNA"/>
</dbReference>
<keyword evidence="2" id="KW-1185">Reference proteome</keyword>